<dbReference type="InterPro" id="IPR024999">
    <property type="entry name" value="DUF3905"/>
</dbReference>
<comment type="caution">
    <text evidence="2">The sequence shown here is derived from an EMBL/GenBank/DDBJ whole genome shotgun (WGS) entry which is preliminary data.</text>
</comment>
<reference evidence="2" key="1">
    <citation type="submission" date="2020-09" db="EMBL/GenBank/DDBJ databases">
        <title>Draft Genome Sequence of Paenibacillus sp. WST5.</title>
        <authorList>
            <person name="Bao Z."/>
        </authorList>
    </citation>
    <scope>NUCLEOTIDE SEQUENCE</scope>
    <source>
        <strain evidence="2">WST5</strain>
    </source>
</reference>
<accession>A0A926QK27</accession>
<dbReference type="RefSeq" id="WP_188176154.1">
    <property type="nucleotide sequence ID" value="NZ_JACVVD010000007.1"/>
</dbReference>
<organism evidence="2 3">
    <name type="scientific">Paenibacillus sedimenti</name>
    <dbReference type="NCBI Taxonomy" id="2770274"/>
    <lineage>
        <taxon>Bacteria</taxon>
        <taxon>Bacillati</taxon>
        <taxon>Bacillota</taxon>
        <taxon>Bacilli</taxon>
        <taxon>Bacillales</taxon>
        <taxon>Paenibacillaceae</taxon>
        <taxon>Paenibacillus</taxon>
    </lineage>
</organism>
<evidence type="ECO:0000313" key="2">
    <source>
        <dbReference type="EMBL" id="MBD0382361.1"/>
    </source>
</evidence>
<name>A0A926QK27_9BACL</name>
<keyword evidence="3" id="KW-1185">Reference proteome</keyword>
<proteinExistence type="predicted"/>
<dbReference type="Proteomes" id="UP000650466">
    <property type="component" value="Unassembled WGS sequence"/>
</dbReference>
<feature type="region of interest" description="Disordered" evidence="1">
    <location>
        <begin position="1"/>
        <end position="42"/>
    </location>
</feature>
<feature type="region of interest" description="Disordered" evidence="1">
    <location>
        <begin position="117"/>
        <end position="138"/>
    </location>
</feature>
<dbReference type="EMBL" id="JACVVD010000007">
    <property type="protein sequence ID" value="MBD0382361.1"/>
    <property type="molecule type" value="Genomic_DNA"/>
</dbReference>
<dbReference type="AlphaFoldDB" id="A0A926QK27"/>
<feature type="compositionally biased region" description="Polar residues" evidence="1">
    <location>
        <begin position="1"/>
        <end position="15"/>
    </location>
</feature>
<sequence length="138" mass="15550">MSDQNQSEQSKSAQEQGDLDPYEINFLPQFEQGRGPHQPFVNEHGVVIGDHVYESENSPLVQWTENTDPFVMAGDKWVHPYKDIGFQTAENRNIFEKGIPPQGGTFMHPDKDVAYEYDLGQSDPGRAAIDKPKDEAEA</sequence>
<protein>
    <submittedName>
        <fullName evidence="2">DUF3905 domain-containing protein</fullName>
    </submittedName>
</protein>
<evidence type="ECO:0000313" key="3">
    <source>
        <dbReference type="Proteomes" id="UP000650466"/>
    </source>
</evidence>
<evidence type="ECO:0000256" key="1">
    <source>
        <dbReference type="SAM" id="MobiDB-lite"/>
    </source>
</evidence>
<feature type="compositionally biased region" description="Basic and acidic residues" evidence="1">
    <location>
        <begin position="128"/>
        <end position="138"/>
    </location>
</feature>
<dbReference type="Pfam" id="PF13045">
    <property type="entry name" value="DUF3905"/>
    <property type="match status" value="1"/>
</dbReference>
<gene>
    <name evidence="2" type="ORF">ICC18_19780</name>
</gene>